<keyword evidence="2" id="KW-1185">Reference proteome</keyword>
<dbReference type="PANTHER" id="PTHR48100">
    <property type="entry name" value="BROAD-SPECIFICITY PHOSPHATASE YOR283W-RELATED"/>
    <property type="match status" value="1"/>
</dbReference>
<proteinExistence type="predicted"/>
<dbReference type="Proteomes" id="UP000277671">
    <property type="component" value="Unassembled WGS sequence"/>
</dbReference>
<dbReference type="EMBL" id="RBKT01000001">
    <property type="protein sequence ID" value="RKR86293.1"/>
    <property type="molecule type" value="Genomic_DNA"/>
</dbReference>
<dbReference type="GO" id="GO:0016791">
    <property type="term" value="F:phosphatase activity"/>
    <property type="evidence" value="ECO:0007669"/>
    <property type="project" value="TreeGrafter"/>
</dbReference>
<protein>
    <submittedName>
        <fullName evidence="1">Broad specificity phosphatase PhoE</fullName>
    </submittedName>
</protein>
<dbReference type="InterPro" id="IPR029033">
    <property type="entry name" value="His_PPase_superfam"/>
</dbReference>
<comment type="caution">
    <text evidence="1">The sequence shown here is derived from an EMBL/GenBank/DDBJ whole genome shotgun (WGS) entry which is preliminary data.</text>
</comment>
<dbReference type="InterPro" id="IPR013078">
    <property type="entry name" value="His_Pase_superF_clade-1"/>
</dbReference>
<dbReference type="SUPFAM" id="SSF53254">
    <property type="entry name" value="Phosphoglycerate mutase-like"/>
    <property type="match status" value="1"/>
</dbReference>
<evidence type="ECO:0000313" key="2">
    <source>
        <dbReference type="Proteomes" id="UP000277671"/>
    </source>
</evidence>
<organism evidence="1 2">
    <name type="scientific">Micromonospora pisi</name>
    <dbReference type="NCBI Taxonomy" id="589240"/>
    <lineage>
        <taxon>Bacteria</taxon>
        <taxon>Bacillati</taxon>
        <taxon>Actinomycetota</taxon>
        <taxon>Actinomycetes</taxon>
        <taxon>Micromonosporales</taxon>
        <taxon>Micromonosporaceae</taxon>
        <taxon>Micromonospora</taxon>
    </lineage>
</organism>
<name>A0A495JBV2_9ACTN</name>
<dbReference type="AlphaFoldDB" id="A0A495JBV2"/>
<reference evidence="1 2" key="1">
    <citation type="submission" date="2018-10" db="EMBL/GenBank/DDBJ databases">
        <title>Sequencing the genomes of 1000 actinobacteria strains.</title>
        <authorList>
            <person name="Klenk H.-P."/>
        </authorList>
    </citation>
    <scope>NUCLEOTIDE SEQUENCE [LARGE SCALE GENOMIC DNA]</scope>
    <source>
        <strain evidence="1 2">DSM 45175</strain>
    </source>
</reference>
<sequence>MTRHPDRKQVDAAVTIRLVLVSHAPTPAVRRAAFPLDEPLDPHGLAAASAAAANLPRHDEVRCAPARRCAQTATALGLTPVTDDGLRDGDLGRWSGRTLDEVAADEPDAVAAWLTDPAAAPHGGESLDDLLARTGTWLRELPGTARTVIAVTHPMVIRALVVNAIAATPASFWRIDIAPLTGTVLRGGAGRWNLRRSGDPLG</sequence>
<accession>A0A495JBV2</accession>
<dbReference type="SMART" id="SM00855">
    <property type="entry name" value="PGAM"/>
    <property type="match status" value="1"/>
</dbReference>
<dbReference type="PANTHER" id="PTHR48100:SF10">
    <property type="entry name" value="2-CARBOXY-D-ARABINITOL-1-PHOSPHATASE-RELATED"/>
    <property type="match status" value="1"/>
</dbReference>
<evidence type="ECO:0000313" key="1">
    <source>
        <dbReference type="EMBL" id="RKR86293.1"/>
    </source>
</evidence>
<gene>
    <name evidence="1" type="ORF">BDK92_0517</name>
</gene>
<dbReference type="Pfam" id="PF00300">
    <property type="entry name" value="His_Phos_1"/>
    <property type="match status" value="1"/>
</dbReference>
<dbReference type="InterPro" id="IPR050275">
    <property type="entry name" value="PGM_Phosphatase"/>
</dbReference>
<dbReference type="Gene3D" id="3.40.50.1240">
    <property type="entry name" value="Phosphoglycerate mutase-like"/>
    <property type="match status" value="1"/>
</dbReference>